<comment type="caution">
    <text evidence="2">The sequence shown here is derived from an EMBL/GenBank/DDBJ whole genome shotgun (WGS) entry which is preliminary data.</text>
</comment>
<gene>
    <name evidence="2" type="ORF">APB76_22345</name>
</gene>
<evidence type="ECO:0000313" key="3">
    <source>
        <dbReference type="Proteomes" id="UP000078406"/>
    </source>
</evidence>
<protein>
    <submittedName>
        <fullName evidence="2">Type III secretion system chaperone YscW</fullName>
    </submittedName>
</protein>
<name>A0A177XU09_9VIBR</name>
<feature type="signal peptide" evidence="1">
    <location>
        <begin position="1"/>
        <end position="21"/>
    </location>
</feature>
<keyword evidence="1" id="KW-0732">Signal</keyword>
<dbReference type="NCBIfam" id="TIGR02567">
    <property type="entry name" value="YscW"/>
    <property type="match status" value="1"/>
</dbReference>
<dbReference type="RefSeq" id="WP_054962596.1">
    <property type="nucleotide sequence ID" value="NZ_LLEI02000091.1"/>
</dbReference>
<dbReference type="InterPro" id="IPR053740">
    <property type="entry name" value="T3SS_Pilotin"/>
</dbReference>
<dbReference type="PROSITE" id="PS51257">
    <property type="entry name" value="PROKAR_LIPOPROTEIN"/>
    <property type="match status" value="1"/>
</dbReference>
<reference evidence="2 3" key="1">
    <citation type="journal article" date="2016" name="Syst. Appl. Microbiol.">
        <title>Vibrio bivalvicida sp. nov., a novel larval pathogen for bivalve molluscs reared in a hatchery.</title>
        <authorList>
            <person name="Dubert J."/>
            <person name="Romalde J.L."/>
            <person name="Prado S."/>
            <person name="Barja J.L."/>
        </authorList>
    </citation>
    <scope>NUCLEOTIDE SEQUENCE [LARGE SCALE GENOMIC DNA]</scope>
    <source>
        <strain evidence="2 3">605</strain>
    </source>
</reference>
<sequence>MKKPLWSGLVFLVALSGCSQSISNTDTFSKKSQAQVYGWISIDDYFSPVVTKVEVDMCQVVDNRCLTSAEQEYEGVQLPIQYSFLISPLQAGDGNMKIRARLLDKGSVVAQSLVEYHFEPGEKRVDIVLSSTKN</sequence>
<evidence type="ECO:0000256" key="1">
    <source>
        <dbReference type="SAM" id="SignalP"/>
    </source>
</evidence>
<dbReference type="Gene3D" id="2.60.40.2990">
    <property type="match status" value="1"/>
</dbReference>
<dbReference type="AlphaFoldDB" id="A0A177XU09"/>
<dbReference type="Proteomes" id="UP000078406">
    <property type="component" value="Unassembled WGS sequence"/>
</dbReference>
<proteinExistence type="predicted"/>
<evidence type="ECO:0000313" key="2">
    <source>
        <dbReference type="EMBL" id="OAJ92101.1"/>
    </source>
</evidence>
<accession>A0A177XU09</accession>
<organism evidence="2 3">
    <name type="scientific">Vibrio bivalvicida</name>
    <dbReference type="NCBI Taxonomy" id="1276888"/>
    <lineage>
        <taxon>Bacteria</taxon>
        <taxon>Pseudomonadati</taxon>
        <taxon>Pseudomonadota</taxon>
        <taxon>Gammaproteobacteria</taxon>
        <taxon>Vibrionales</taxon>
        <taxon>Vibrionaceae</taxon>
        <taxon>Vibrio</taxon>
        <taxon>Vibrio oreintalis group</taxon>
    </lineage>
</organism>
<dbReference type="EMBL" id="LLEI02000091">
    <property type="protein sequence ID" value="OAJ92101.1"/>
    <property type="molecule type" value="Genomic_DNA"/>
</dbReference>
<feature type="chain" id="PRO_5008079085" evidence="1">
    <location>
        <begin position="22"/>
        <end position="134"/>
    </location>
</feature>